<gene>
    <name evidence="4" type="ORF">C2845_PM04G09640</name>
</gene>
<evidence type="ECO:0000313" key="4">
    <source>
        <dbReference type="EMBL" id="RLM85091.1"/>
    </source>
</evidence>
<dbReference type="AlphaFoldDB" id="A0A3L6QPV5"/>
<reference evidence="5" key="1">
    <citation type="journal article" date="2019" name="Nat. Commun.">
        <title>The genome of broomcorn millet.</title>
        <authorList>
            <person name="Zou C."/>
            <person name="Miki D."/>
            <person name="Li D."/>
            <person name="Tang Q."/>
            <person name="Xiao L."/>
            <person name="Rajput S."/>
            <person name="Deng P."/>
            <person name="Jia W."/>
            <person name="Huang R."/>
            <person name="Zhang M."/>
            <person name="Sun Y."/>
            <person name="Hu J."/>
            <person name="Fu X."/>
            <person name="Schnable P.S."/>
            <person name="Li F."/>
            <person name="Zhang H."/>
            <person name="Feng B."/>
            <person name="Zhu X."/>
            <person name="Liu R."/>
            <person name="Schnable J.C."/>
            <person name="Zhu J.-K."/>
            <person name="Zhang H."/>
        </authorList>
    </citation>
    <scope>NUCLEOTIDE SEQUENCE [LARGE SCALE GENOMIC DNA]</scope>
</reference>
<dbReference type="PANTHER" id="PTHR10566:SF124">
    <property type="entry name" value="PROTEIN KINASE SUPERFAMILY PROTEIN"/>
    <property type="match status" value="1"/>
</dbReference>
<dbReference type="Pfam" id="PF03109">
    <property type="entry name" value="ABC1"/>
    <property type="match status" value="1"/>
</dbReference>
<dbReference type="OrthoDB" id="427480at2759"/>
<dbReference type="STRING" id="4540.A0A3L6QPV5"/>
<comment type="similarity">
    <text evidence="1">Belongs to the protein kinase superfamily. ADCK protein kinase family.</text>
</comment>
<keyword evidence="5" id="KW-1185">Reference proteome</keyword>
<evidence type="ECO:0000313" key="5">
    <source>
        <dbReference type="Proteomes" id="UP000275267"/>
    </source>
</evidence>
<evidence type="ECO:0000256" key="2">
    <source>
        <dbReference type="SAM" id="SignalP"/>
    </source>
</evidence>
<dbReference type="SUPFAM" id="SSF56112">
    <property type="entry name" value="Protein kinase-like (PK-like)"/>
    <property type="match status" value="1"/>
</dbReference>
<keyword evidence="2" id="KW-0732">Signal</keyword>
<dbReference type="InterPro" id="IPR011009">
    <property type="entry name" value="Kinase-like_dom_sf"/>
</dbReference>
<feature type="chain" id="PRO_5018281296" description="ABC1 atypical kinase-like domain-containing protein" evidence="2">
    <location>
        <begin position="21"/>
        <end position="781"/>
    </location>
</feature>
<proteinExistence type="inferred from homology"/>
<feature type="domain" description="ABC1 atypical kinase-like" evidence="3">
    <location>
        <begin position="172"/>
        <end position="420"/>
    </location>
</feature>
<organism evidence="4 5">
    <name type="scientific">Panicum miliaceum</name>
    <name type="common">Proso millet</name>
    <name type="synonym">Broomcorn millet</name>
    <dbReference type="NCBI Taxonomy" id="4540"/>
    <lineage>
        <taxon>Eukaryota</taxon>
        <taxon>Viridiplantae</taxon>
        <taxon>Streptophyta</taxon>
        <taxon>Embryophyta</taxon>
        <taxon>Tracheophyta</taxon>
        <taxon>Spermatophyta</taxon>
        <taxon>Magnoliopsida</taxon>
        <taxon>Liliopsida</taxon>
        <taxon>Poales</taxon>
        <taxon>Poaceae</taxon>
        <taxon>PACMAD clade</taxon>
        <taxon>Panicoideae</taxon>
        <taxon>Panicodae</taxon>
        <taxon>Paniceae</taxon>
        <taxon>Panicinae</taxon>
        <taxon>Panicum</taxon>
        <taxon>Panicum sect. Panicum</taxon>
    </lineage>
</organism>
<dbReference type="InterPro" id="IPR050154">
    <property type="entry name" value="UbiB_kinase"/>
</dbReference>
<dbReference type="EMBL" id="PQIB02000011">
    <property type="protein sequence ID" value="RLM85091.1"/>
    <property type="molecule type" value="Genomic_DNA"/>
</dbReference>
<accession>A0A3L6QPV5</accession>
<evidence type="ECO:0000256" key="1">
    <source>
        <dbReference type="ARBA" id="ARBA00009670"/>
    </source>
</evidence>
<name>A0A3L6QPV5_PANMI</name>
<dbReference type="PANTHER" id="PTHR10566">
    <property type="entry name" value="CHAPERONE-ACTIVITY OF BC1 COMPLEX CABC1 -RELATED"/>
    <property type="match status" value="1"/>
</dbReference>
<dbReference type="CDD" id="cd05121">
    <property type="entry name" value="ABC1_ADCK3-like"/>
    <property type="match status" value="1"/>
</dbReference>
<dbReference type="InterPro" id="IPR004147">
    <property type="entry name" value="ABC1_dom"/>
</dbReference>
<protein>
    <recommendedName>
        <fullName evidence="3">ABC1 atypical kinase-like domain-containing protein</fullName>
    </recommendedName>
</protein>
<feature type="signal peptide" evidence="2">
    <location>
        <begin position="1"/>
        <end position="20"/>
    </location>
</feature>
<dbReference type="Proteomes" id="UP000275267">
    <property type="component" value="Unassembled WGS sequence"/>
</dbReference>
<sequence length="781" mass="87656">MAGPTSWLLLLARCADRCRSLPLLLPRAVHAAAAAGAPSPKAPPPRLPASAPLRRYSNAFTSVHGERPSSEYAKIRKESLETQFGRILGSSSRRLFADRGFGPFLALYRAATISFHVVKLTIWHLLLNDMRKRAEKFRETLIRLGPFYIKLGQALSTRPDILPSAYCQELAKLQDQIPPFPTRIALKTIESQLGSRISDLFADISPEPIAAASLGQVYKAHLRSGELVAVKVQRPGMAPLLTLDALLFHMIGGQLKRFAKARKDLLVAVNEIVRHMFDEIDYVLEGKNAERFATLYSHGGDTSEGSTSIKVPKVYWNYTRKTILALEWIDGIKLTDAERISKANLNRKRMIDEVLYCSLRQLLEEGFFHADPHPGNLVATEGGSLAYFDFGMMGDIPRHYRVGLIQMLVHYVNRDSLGLANDFHSLGFVPEGTDLHAVADALRLSFGDVRRQSNDFQGVMNHLYDVMYEFNFSLPPDYALVIRALGSLEGTAKALDPDFKVIESAYPFVIGRLLADPSPDMRKILRELLICDDGSIRWNRLERLKYQNCMHKFNLSHRKPAMIRSHPINVETWTTFSAGHLMFGQVLQFIFSRCCSFAQGKTNAISQVQIAAISAQSAVSSNASGAGSAENANGSSEWRSFDMHSVVAATEDLFDFILSRKGWRVRVFLVQDIIKASDAFLQEATFPYIFDKEGKMGELNPERSKTIRRLVNAVQSFRQAINLAPDAWSAMLIRTLLKPESQKFVLDVFLSLASHSSYKIPETFWLCMSRFLNYVDKKDTL</sequence>
<comment type="caution">
    <text evidence="4">The sequence shown here is derived from an EMBL/GenBank/DDBJ whole genome shotgun (WGS) entry which is preliminary data.</text>
</comment>
<evidence type="ECO:0000259" key="3">
    <source>
        <dbReference type="Pfam" id="PF03109"/>
    </source>
</evidence>